<dbReference type="InterPro" id="IPR041492">
    <property type="entry name" value="HAD_2"/>
</dbReference>
<dbReference type="SFLD" id="SFLDG01135">
    <property type="entry name" value="C1.5.6:_HAD__Beta-PGM__Phospha"/>
    <property type="match status" value="1"/>
</dbReference>
<dbReference type="Gene3D" id="1.10.150.240">
    <property type="entry name" value="Putative phosphatase, domain 2"/>
    <property type="match status" value="1"/>
</dbReference>
<organism evidence="1 2">
    <name type="scientific">Ruminococcus albus SY3</name>
    <dbReference type="NCBI Taxonomy" id="1341156"/>
    <lineage>
        <taxon>Bacteria</taxon>
        <taxon>Bacillati</taxon>
        <taxon>Bacillota</taxon>
        <taxon>Clostridia</taxon>
        <taxon>Eubacteriales</taxon>
        <taxon>Oscillospiraceae</taxon>
        <taxon>Ruminococcus</taxon>
    </lineage>
</organism>
<dbReference type="InterPro" id="IPR036412">
    <property type="entry name" value="HAD-like_sf"/>
</dbReference>
<evidence type="ECO:0000313" key="2">
    <source>
        <dbReference type="Proteomes" id="UP000021369"/>
    </source>
</evidence>
<dbReference type="InterPro" id="IPR023198">
    <property type="entry name" value="PGP-like_dom2"/>
</dbReference>
<dbReference type="Pfam" id="PF13419">
    <property type="entry name" value="HAD_2"/>
    <property type="match status" value="1"/>
</dbReference>
<dbReference type="Proteomes" id="UP000021369">
    <property type="component" value="Unassembled WGS sequence"/>
</dbReference>
<dbReference type="OrthoDB" id="9797743at2"/>
<dbReference type="EMBL" id="JEOB01000004">
    <property type="protein sequence ID" value="EXM38008.1"/>
    <property type="molecule type" value="Genomic_DNA"/>
</dbReference>
<protein>
    <submittedName>
        <fullName evidence="1">Haloacid dehalogenase</fullName>
    </submittedName>
</protein>
<dbReference type="PANTHER" id="PTHR18901">
    <property type="entry name" value="2-DEOXYGLUCOSE-6-PHOSPHATE PHOSPHATASE 2"/>
    <property type="match status" value="1"/>
</dbReference>
<dbReference type="Gene3D" id="3.40.50.1000">
    <property type="entry name" value="HAD superfamily/HAD-like"/>
    <property type="match status" value="1"/>
</dbReference>
<reference evidence="1 2" key="1">
    <citation type="submission" date="2013-06" db="EMBL/GenBank/DDBJ databases">
        <title>Rumen cellulosomics: divergent fiber-degrading strategies revealed by comparative genome-wide analysis of six Ruminococcal strains.</title>
        <authorList>
            <person name="Dassa B."/>
            <person name="Borovok I."/>
            <person name="Lamed R."/>
            <person name="Flint H."/>
            <person name="Yeoman C.J."/>
            <person name="White B."/>
            <person name="Bayer E.A."/>
        </authorList>
    </citation>
    <scope>NUCLEOTIDE SEQUENCE [LARGE SCALE GENOMIC DNA]</scope>
    <source>
        <strain evidence="1 2">SY3</strain>
    </source>
</reference>
<dbReference type="NCBIfam" id="TIGR01509">
    <property type="entry name" value="HAD-SF-IA-v3"/>
    <property type="match status" value="1"/>
</dbReference>
<sequence length="222" mass="24959">MYTLNNIDGIVFDMDGVIFDTEAVCMECWLKVGKRYGLENVEYYVRLCTGRNEKDTERIVTEAYGDKHDIKKLRAEVNDEVQATLKKGVPLKAGAREVLEWLHESGVKIGLASSTRYDVIVREMTEVGLLHCFDAIIGGDMVEKSKPEPDIYITACRKLGFDPKNTFAVEDSRNGIISASAAGMMPILIPDLIEPDEEMLEKAYVKFDSLMEFKDKMLSTGL</sequence>
<dbReference type="AlphaFoldDB" id="A0A011VTU8"/>
<comment type="caution">
    <text evidence="1">The sequence shown here is derived from an EMBL/GenBank/DDBJ whole genome shotgun (WGS) entry which is preliminary data.</text>
</comment>
<name>A0A011VTU8_RUMAL</name>
<dbReference type="RefSeq" id="WP_037290101.1">
    <property type="nucleotide sequence ID" value="NZ_JEOB01000004.1"/>
</dbReference>
<dbReference type="PANTHER" id="PTHR18901:SF38">
    <property type="entry name" value="PSEUDOURIDINE-5'-PHOSPHATASE"/>
    <property type="match status" value="1"/>
</dbReference>
<keyword evidence="2" id="KW-1185">Reference proteome</keyword>
<dbReference type="SUPFAM" id="SSF56784">
    <property type="entry name" value="HAD-like"/>
    <property type="match status" value="1"/>
</dbReference>
<dbReference type="SFLD" id="SFLDS00003">
    <property type="entry name" value="Haloacid_Dehalogenase"/>
    <property type="match status" value="1"/>
</dbReference>
<gene>
    <name evidence="1" type="ORF">RASY3_17050</name>
</gene>
<proteinExistence type="predicted"/>
<evidence type="ECO:0000313" key="1">
    <source>
        <dbReference type="EMBL" id="EXM38008.1"/>
    </source>
</evidence>
<dbReference type="InterPro" id="IPR006439">
    <property type="entry name" value="HAD-SF_hydro_IA"/>
</dbReference>
<dbReference type="SFLD" id="SFLDG01129">
    <property type="entry name" value="C1.5:_HAD__Beta-PGM__Phosphata"/>
    <property type="match status" value="1"/>
</dbReference>
<dbReference type="PATRIC" id="fig|1341156.4.peg.3009"/>
<dbReference type="InterPro" id="IPR023214">
    <property type="entry name" value="HAD_sf"/>
</dbReference>
<accession>A0A011VTU8</accession>